<sequence>MSNMQFLSISLNKILARSIIPCSHIAASKGT</sequence>
<reference evidence="1" key="2">
    <citation type="journal article" date="2015" name="Data Brief">
        <title>Shoot transcriptome of the giant reed, Arundo donax.</title>
        <authorList>
            <person name="Barrero R.A."/>
            <person name="Guerrero F.D."/>
            <person name="Moolhuijzen P."/>
            <person name="Goolsby J.A."/>
            <person name="Tidwell J."/>
            <person name="Bellgard S.E."/>
            <person name="Bellgard M.I."/>
        </authorList>
    </citation>
    <scope>NUCLEOTIDE SEQUENCE</scope>
    <source>
        <tissue evidence="1">Shoot tissue taken approximately 20 cm above the soil surface</tissue>
    </source>
</reference>
<dbReference type="AlphaFoldDB" id="A0A0A9G2E1"/>
<evidence type="ECO:0000313" key="1">
    <source>
        <dbReference type="EMBL" id="JAE17609.1"/>
    </source>
</evidence>
<organism evidence="1">
    <name type="scientific">Arundo donax</name>
    <name type="common">Giant reed</name>
    <name type="synonym">Donax arundinaceus</name>
    <dbReference type="NCBI Taxonomy" id="35708"/>
    <lineage>
        <taxon>Eukaryota</taxon>
        <taxon>Viridiplantae</taxon>
        <taxon>Streptophyta</taxon>
        <taxon>Embryophyta</taxon>
        <taxon>Tracheophyta</taxon>
        <taxon>Spermatophyta</taxon>
        <taxon>Magnoliopsida</taxon>
        <taxon>Liliopsida</taxon>
        <taxon>Poales</taxon>
        <taxon>Poaceae</taxon>
        <taxon>PACMAD clade</taxon>
        <taxon>Arundinoideae</taxon>
        <taxon>Arundineae</taxon>
        <taxon>Arundo</taxon>
    </lineage>
</organism>
<protein>
    <submittedName>
        <fullName evidence="1">Uncharacterized protein</fullName>
    </submittedName>
</protein>
<name>A0A0A9G2E1_ARUDO</name>
<proteinExistence type="predicted"/>
<dbReference type="EMBL" id="GBRH01180287">
    <property type="protein sequence ID" value="JAE17609.1"/>
    <property type="molecule type" value="Transcribed_RNA"/>
</dbReference>
<reference evidence="1" key="1">
    <citation type="submission" date="2014-09" db="EMBL/GenBank/DDBJ databases">
        <authorList>
            <person name="Magalhaes I.L.F."/>
            <person name="Oliveira U."/>
            <person name="Santos F.R."/>
            <person name="Vidigal T.H.D.A."/>
            <person name="Brescovit A.D."/>
            <person name="Santos A.J."/>
        </authorList>
    </citation>
    <scope>NUCLEOTIDE SEQUENCE</scope>
    <source>
        <tissue evidence="1">Shoot tissue taken approximately 20 cm above the soil surface</tissue>
    </source>
</reference>
<accession>A0A0A9G2E1</accession>